<dbReference type="Pfam" id="PF18917">
    <property type="entry name" value="LiaI-LiaF-like_TM1"/>
    <property type="match status" value="1"/>
</dbReference>
<dbReference type="EMBL" id="WHNX01000003">
    <property type="protein sequence ID" value="MPW24605.1"/>
    <property type="molecule type" value="Genomic_DNA"/>
</dbReference>
<sequence>MKNKNFVLGFILIALGSIWFLNNFNLIDFQLSYLIGGISDLWPLVLVVIGINLLIKNKVIEKFVWILFLIILISYSIFTQNNSFFRSNTNNYMSENQVYVTPIEDNIKKGDLQLQLGAMKFDITSGTSDFAHSLSNSNDLQYDTDVAIESQTLYIQNTNDVFKFNNSTNNYLDLDINESIPWDFNISCGAVDGSLDLQNINVEEFNLDMGAGRIEVDYGMKSKDSNININTGASQIILNFPAETGLKIKFEGALNSTNISNLNLIKEGSTYTSKNYEEADSKYNINVKMGLGDFTINY</sequence>
<feature type="transmembrane region" description="Helical" evidence="1">
    <location>
        <begin position="7"/>
        <end position="27"/>
    </location>
</feature>
<name>A0A6A7K5E0_9FIRM</name>
<dbReference type="Proteomes" id="UP000440004">
    <property type="component" value="Unassembled WGS sequence"/>
</dbReference>
<dbReference type="InterPro" id="IPR043726">
    <property type="entry name" value="LiaI-LiaF-like_TM1"/>
</dbReference>
<organism evidence="3 4">
    <name type="scientific">Alkalibaculum sporogenes</name>
    <dbReference type="NCBI Taxonomy" id="2655001"/>
    <lineage>
        <taxon>Bacteria</taxon>
        <taxon>Bacillati</taxon>
        <taxon>Bacillota</taxon>
        <taxon>Clostridia</taxon>
        <taxon>Eubacteriales</taxon>
        <taxon>Eubacteriaceae</taxon>
        <taxon>Alkalibaculum</taxon>
    </lineage>
</organism>
<keyword evidence="1" id="KW-0472">Membrane</keyword>
<evidence type="ECO:0000256" key="1">
    <source>
        <dbReference type="SAM" id="Phobius"/>
    </source>
</evidence>
<dbReference type="AlphaFoldDB" id="A0A6A7K5E0"/>
<feature type="transmembrane region" description="Helical" evidence="1">
    <location>
        <begin position="62"/>
        <end position="78"/>
    </location>
</feature>
<evidence type="ECO:0000313" key="4">
    <source>
        <dbReference type="Proteomes" id="UP000440004"/>
    </source>
</evidence>
<protein>
    <recommendedName>
        <fullName evidence="2">LiaI-LiaF-like transmembrane region domain-containing protein</fullName>
    </recommendedName>
</protein>
<comment type="caution">
    <text evidence="3">The sequence shown here is derived from an EMBL/GenBank/DDBJ whole genome shotgun (WGS) entry which is preliminary data.</text>
</comment>
<feature type="domain" description="LiaI-LiaF-like transmembrane region" evidence="2">
    <location>
        <begin position="7"/>
        <end position="54"/>
    </location>
</feature>
<feature type="transmembrane region" description="Helical" evidence="1">
    <location>
        <begin position="33"/>
        <end position="55"/>
    </location>
</feature>
<proteinExistence type="predicted"/>
<gene>
    <name evidence="3" type="ORF">GC105_02205</name>
</gene>
<dbReference type="RefSeq" id="WP_152801259.1">
    <property type="nucleotide sequence ID" value="NZ_WHNX01000003.1"/>
</dbReference>
<keyword evidence="4" id="KW-1185">Reference proteome</keyword>
<reference evidence="3 4" key="1">
    <citation type="submission" date="2019-10" db="EMBL/GenBank/DDBJ databases">
        <title>Alkalibaculum tamaniensis sp.nov., a new alkaliphilic acetogen, isolated on methoxylated aromatics from a mud volcano.</title>
        <authorList>
            <person name="Khomyakova M.A."/>
            <person name="Merkel A.Y."/>
            <person name="Bonch-Osmolovskaya E.A."/>
            <person name="Slobodkin A.I."/>
        </authorList>
    </citation>
    <scope>NUCLEOTIDE SEQUENCE [LARGE SCALE GENOMIC DNA]</scope>
    <source>
        <strain evidence="3 4">M08DMB</strain>
    </source>
</reference>
<keyword evidence="1" id="KW-0812">Transmembrane</keyword>
<evidence type="ECO:0000259" key="2">
    <source>
        <dbReference type="Pfam" id="PF18917"/>
    </source>
</evidence>
<evidence type="ECO:0000313" key="3">
    <source>
        <dbReference type="EMBL" id="MPW24605.1"/>
    </source>
</evidence>
<accession>A0A6A7K5E0</accession>
<keyword evidence="1" id="KW-1133">Transmembrane helix</keyword>